<keyword evidence="3" id="KW-1185">Reference proteome</keyword>
<gene>
    <name evidence="2" type="ORF">M440DRAFT_1006845</name>
</gene>
<evidence type="ECO:0000313" key="2">
    <source>
        <dbReference type="EMBL" id="PTB81071.1"/>
    </source>
</evidence>
<organism evidence="2 3">
    <name type="scientific">Trichoderma longibrachiatum ATCC 18648</name>
    <dbReference type="NCBI Taxonomy" id="983965"/>
    <lineage>
        <taxon>Eukaryota</taxon>
        <taxon>Fungi</taxon>
        <taxon>Dikarya</taxon>
        <taxon>Ascomycota</taxon>
        <taxon>Pezizomycotina</taxon>
        <taxon>Sordariomycetes</taxon>
        <taxon>Hypocreomycetidae</taxon>
        <taxon>Hypocreales</taxon>
        <taxon>Hypocreaceae</taxon>
        <taxon>Trichoderma</taxon>
    </lineage>
</organism>
<proteinExistence type="predicted"/>
<evidence type="ECO:0000313" key="3">
    <source>
        <dbReference type="Proteomes" id="UP000240760"/>
    </source>
</evidence>
<feature type="transmembrane region" description="Helical" evidence="1">
    <location>
        <begin position="16"/>
        <end position="36"/>
    </location>
</feature>
<accession>A0A2T4CHL8</accession>
<protein>
    <submittedName>
        <fullName evidence="2">Uncharacterized protein</fullName>
    </submittedName>
</protein>
<keyword evidence="1" id="KW-1133">Transmembrane helix</keyword>
<name>A0A2T4CHL8_TRILO</name>
<sequence>MSQNPRQSWGVTNTCLLVSGGTAVFLVLLILCRRVYLCRQKSKQQRPRICEAGGGIRRTEVSEGNEQSSVGEDVVKRVIVSTCWELWRRKDGGGEGEAKINLCVLQVSVSQGVPSNLAGPRGTPAPALAEIILFGSCLPTSPASSLDASFPRLSWLTEGFNSRCSFLKHSRPFCSSPSLTDSKTSNVLCTFSLLVYLFLASRVPTKVLFSLWASPVLPEPASHGPIPGRPNLDLRLPAPVSPPNRLPLPFFPETALT</sequence>
<dbReference type="Proteomes" id="UP000240760">
    <property type="component" value="Unassembled WGS sequence"/>
</dbReference>
<keyword evidence="1" id="KW-0472">Membrane</keyword>
<keyword evidence="1" id="KW-0812">Transmembrane</keyword>
<dbReference type="AlphaFoldDB" id="A0A2T4CHL8"/>
<evidence type="ECO:0000256" key="1">
    <source>
        <dbReference type="SAM" id="Phobius"/>
    </source>
</evidence>
<reference evidence="2 3" key="1">
    <citation type="submission" date="2016-07" db="EMBL/GenBank/DDBJ databases">
        <title>Multiple horizontal gene transfer events from other fungi enriched the ability of initially mycotrophic Trichoderma (Ascomycota) to feed on dead plant biomass.</title>
        <authorList>
            <consortium name="DOE Joint Genome Institute"/>
            <person name="Aerts A."/>
            <person name="Atanasova L."/>
            <person name="Chenthamara K."/>
            <person name="Zhang J."/>
            <person name="Grujic M."/>
            <person name="Henrissat B."/>
            <person name="Kuo A."/>
            <person name="Salamov A."/>
            <person name="Lipzen A."/>
            <person name="Labutti K."/>
            <person name="Barry K."/>
            <person name="Miao Y."/>
            <person name="Rahimi M.J."/>
            <person name="Shen Q."/>
            <person name="Grigoriev I.V."/>
            <person name="Kubicek C.P."/>
            <person name="Druzhinina I.S."/>
        </authorList>
    </citation>
    <scope>NUCLEOTIDE SEQUENCE [LARGE SCALE GENOMIC DNA]</scope>
    <source>
        <strain evidence="2 3">ATCC 18648</strain>
    </source>
</reference>
<dbReference type="EMBL" id="KZ679126">
    <property type="protein sequence ID" value="PTB81071.1"/>
    <property type="molecule type" value="Genomic_DNA"/>
</dbReference>